<feature type="transmembrane region" description="Helical" evidence="1">
    <location>
        <begin position="235"/>
        <end position="255"/>
    </location>
</feature>
<organism evidence="2 3">
    <name type="scientific">Actinokineospora bangkokensis</name>
    <dbReference type="NCBI Taxonomy" id="1193682"/>
    <lineage>
        <taxon>Bacteria</taxon>
        <taxon>Bacillati</taxon>
        <taxon>Actinomycetota</taxon>
        <taxon>Actinomycetes</taxon>
        <taxon>Pseudonocardiales</taxon>
        <taxon>Pseudonocardiaceae</taxon>
        <taxon>Actinokineospora</taxon>
    </lineage>
</organism>
<protein>
    <submittedName>
        <fullName evidence="2">ABC transporter permease</fullName>
    </submittedName>
</protein>
<feature type="transmembrane region" description="Helical" evidence="1">
    <location>
        <begin position="341"/>
        <end position="362"/>
    </location>
</feature>
<feature type="transmembrane region" description="Helical" evidence="1">
    <location>
        <begin position="293"/>
        <end position="311"/>
    </location>
</feature>
<feature type="transmembrane region" description="Helical" evidence="1">
    <location>
        <begin position="505"/>
        <end position="523"/>
    </location>
</feature>
<comment type="caution">
    <text evidence="2">The sequence shown here is derived from an EMBL/GenBank/DDBJ whole genome shotgun (WGS) entry which is preliminary data.</text>
</comment>
<dbReference type="AlphaFoldDB" id="A0A1Q9LHE6"/>
<feature type="transmembrane region" description="Helical" evidence="1">
    <location>
        <begin position="187"/>
        <end position="205"/>
    </location>
</feature>
<evidence type="ECO:0000256" key="1">
    <source>
        <dbReference type="SAM" id="Phobius"/>
    </source>
</evidence>
<feature type="transmembrane region" description="Helical" evidence="1">
    <location>
        <begin position="126"/>
        <end position="147"/>
    </location>
</feature>
<keyword evidence="1" id="KW-1133">Transmembrane helix</keyword>
<feature type="transmembrane region" description="Helical" evidence="1">
    <location>
        <begin position="153"/>
        <end position="175"/>
    </location>
</feature>
<feature type="transmembrane region" description="Helical" evidence="1">
    <location>
        <begin position="459"/>
        <end position="477"/>
    </location>
</feature>
<keyword evidence="1" id="KW-0472">Membrane</keyword>
<feature type="transmembrane region" description="Helical" evidence="1">
    <location>
        <begin position="431"/>
        <end position="452"/>
    </location>
</feature>
<dbReference type="STRING" id="1193682.BJP25_00945"/>
<dbReference type="Proteomes" id="UP000186040">
    <property type="component" value="Unassembled WGS sequence"/>
</dbReference>
<accession>A0A1Q9LHE6</accession>
<keyword evidence="3" id="KW-1185">Reference proteome</keyword>
<dbReference type="RefSeq" id="WP_075976831.1">
    <property type="nucleotide sequence ID" value="NZ_MKQR01000023.1"/>
</dbReference>
<feature type="transmembrane region" description="Helical" evidence="1">
    <location>
        <begin position="391"/>
        <end position="411"/>
    </location>
</feature>
<reference evidence="2 3" key="1">
    <citation type="submission" date="2016-10" db="EMBL/GenBank/DDBJ databases">
        <title>The Draft Genome Sequence of Actinokineospora bangkokensis 44EHWT reveals the biosynthetic pathway of antifungal compounds Thailandins with unusual extender unit butylmalonyl-CoA.</title>
        <authorList>
            <person name="Greule A."/>
            <person name="Intra B."/>
            <person name="Flemming S."/>
            <person name="Rommel M.G."/>
            <person name="Panbangred W."/>
            <person name="Bechthold A."/>
        </authorList>
    </citation>
    <scope>NUCLEOTIDE SEQUENCE [LARGE SCALE GENOMIC DNA]</scope>
    <source>
        <strain evidence="2 3">44EHW</strain>
    </source>
</reference>
<feature type="transmembrane region" description="Helical" evidence="1">
    <location>
        <begin position="78"/>
        <end position="97"/>
    </location>
</feature>
<evidence type="ECO:0000313" key="3">
    <source>
        <dbReference type="Proteomes" id="UP000186040"/>
    </source>
</evidence>
<dbReference type="EMBL" id="MKQR01000023">
    <property type="protein sequence ID" value="OLR91434.1"/>
    <property type="molecule type" value="Genomic_DNA"/>
</dbReference>
<gene>
    <name evidence="2" type="ORF">BJP25_00945</name>
</gene>
<proteinExistence type="predicted"/>
<name>A0A1Q9LHE6_9PSEU</name>
<dbReference type="OrthoDB" id="2014935at2"/>
<evidence type="ECO:0000313" key="2">
    <source>
        <dbReference type="EMBL" id="OLR91434.1"/>
    </source>
</evidence>
<keyword evidence="1" id="KW-0812">Transmembrane</keyword>
<sequence length="529" mass="53826">MTGLGALVRLALRRDRVLVPVWVLVLGLVPASTASAYDQLYPDPAARATLNAGTGSNPSIAVLYGRAYDLTTAGGFAAWRYGVVLALLAGLIAIFTVTRHTRAEEDSGRSELLGSAVVGRRAPLTAALLVAGGQAVATGLLVALGMVATGLPAAGALVFGAGIAGAGVAFAAVAAVTAQLTGYSRSANGLACGVLGAAFLVRAVGDSNPGTGWLSWLSPLSWTQLARPFAGERPWVLLLPLLVAAVGTASAFALLPRRDLGSGLWPARLGPPTAPRSLSSPLGLAWRLHRGALAGWTTAMLLIGAVLGSIADGIQGLLGDSAQVRDIFTRMGGAQGIVDTYLALIAGLFGAIAAVHAVLVCLRMRTEEAEGRADPVLATATSRTAWTTTHLLFALLGPAALLTAAGLGAGLAHGLRAGDLPTQLTHATTGALAQLPAVWLIAAIAALAFALLPRAAAPLSWTTVGLAIALTLFGPALNLPQPALDLSPFTHIPKIPGPDAHPTPLIWLTTLAAALLLTATLTFRRRDIG</sequence>